<dbReference type="Proteomes" id="UP000634136">
    <property type="component" value="Unassembled WGS sequence"/>
</dbReference>
<organism evidence="1 2">
    <name type="scientific">Senna tora</name>
    <dbReference type="NCBI Taxonomy" id="362788"/>
    <lineage>
        <taxon>Eukaryota</taxon>
        <taxon>Viridiplantae</taxon>
        <taxon>Streptophyta</taxon>
        <taxon>Embryophyta</taxon>
        <taxon>Tracheophyta</taxon>
        <taxon>Spermatophyta</taxon>
        <taxon>Magnoliopsida</taxon>
        <taxon>eudicotyledons</taxon>
        <taxon>Gunneridae</taxon>
        <taxon>Pentapetalae</taxon>
        <taxon>rosids</taxon>
        <taxon>fabids</taxon>
        <taxon>Fabales</taxon>
        <taxon>Fabaceae</taxon>
        <taxon>Caesalpinioideae</taxon>
        <taxon>Cassia clade</taxon>
        <taxon>Senna</taxon>
    </lineage>
</organism>
<evidence type="ECO:0000313" key="1">
    <source>
        <dbReference type="EMBL" id="KAF7833217.1"/>
    </source>
</evidence>
<name>A0A834WVV8_9FABA</name>
<protein>
    <submittedName>
        <fullName evidence="1">Uncharacterized protein</fullName>
    </submittedName>
</protein>
<gene>
    <name evidence="1" type="ORF">G2W53_015550</name>
</gene>
<dbReference type="AlphaFoldDB" id="A0A834WVV8"/>
<dbReference type="EMBL" id="JAAIUW010000005">
    <property type="protein sequence ID" value="KAF7833217.1"/>
    <property type="molecule type" value="Genomic_DNA"/>
</dbReference>
<keyword evidence="2" id="KW-1185">Reference proteome</keyword>
<comment type="caution">
    <text evidence="1">The sequence shown here is derived from an EMBL/GenBank/DDBJ whole genome shotgun (WGS) entry which is preliminary data.</text>
</comment>
<sequence>MLVHIGEGNKDYSIDYNRLPLVVHKELAIWVGRNRCRMVSRTGCWHSALVVQATPLSTCAKSSRTSFLVFCASCSLKSLICFWSLWISSFSVYRHCNCGQLEESLLSRQEGVVDGEAVLQYLSSFSTSVGMAI</sequence>
<reference evidence="1" key="1">
    <citation type="submission" date="2020-09" db="EMBL/GenBank/DDBJ databases">
        <title>Genome-Enabled Discovery of Anthraquinone Biosynthesis in Senna tora.</title>
        <authorList>
            <person name="Kang S.-H."/>
            <person name="Pandey R.P."/>
            <person name="Lee C.-M."/>
            <person name="Sim J.-S."/>
            <person name="Jeong J.-T."/>
            <person name="Choi B.-S."/>
            <person name="Jung M."/>
            <person name="Ginzburg D."/>
            <person name="Zhao K."/>
            <person name="Won S.Y."/>
            <person name="Oh T.-J."/>
            <person name="Yu Y."/>
            <person name="Kim N.-H."/>
            <person name="Lee O.R."/>
            <person name="Lee T.-H."/>
            <person name="Bashyal P."/>
            <person name="Kim T.-S."/>
            <person name="Lee W.-H."/>
            <person name="Kawkins C."/>
            <person name="Kim C.-K."/>
            <person name="Kim J.S."/>
            <person name="Ahn B.O."/>
            <person name="Rhee S.Y."/>
            <person name="Sohng J.K."/>
        </authorList>
    </citation>
    <scope>NUCLEOTIDE SEQUENCE</scope>
    <source>
        <tissue evidence="1">Leaf</tissue>
    </source>
</reference>
<proteinExistence type="predicted"/>
<evidence type="ECO:0000313" key="2">
    <source>
        <dbReference type="Proteomes" id="UP000634136"/>
    </source>
</evidence>
<accession>A0A834WVV8</accession>